<organism evidence="2 3">
    <name type="scientific">Bugula neritina</name>
    <name type="common">Brown bryozoan</name>
    <name type="synonym">Sertularia neritina</name>
    <dbReference type="NCBI Taxonomy" id="10212"/>
    <lineage>
        <taxon>Eukaryota</taxon>
        <taxon>Metazoa</taxon>
        <taxon>Spiralia</taxon>
        <taxon>Lophotrochozoa</taxon>
        <taxon>Bryozoa</taxon>
        <taxon>Gymnolaemata</taxon>
        <taxon>Cheilostomatida</taxon>
        <taxon>Flustrina</taxon>
        <taxon>Buguloidea</taxon>
        <taxon>Bugulidae</taxon>
        <taxon>Bugula</taxon>
    </lineage>
</organism>
<name>A0A7J7J3W2_BUGNE</name>
<accession>A0A7J7J3W2</accession>
<reference evidence="2" key="1">
    <citation type="submission" date="2020-06" db="EMBL/GenBank/DDBJ databases">
        <title>Draft genome of Bugula neritina, a colonial animal packing powerful symbionts and potential medicines.</title>
        <authorList>
            <person name="Rayko M."/>
        </authorList>
    </citation>
    <scope>NUCLEOTIDE SEQUENCE [LARGE SCALE GENOMIC DNA]</scope>
    <source>
        <strain evidence="2">Kwan_BN1</strain>
    </source>
</reference>
<evidence type="ECO:0000256" key="1">
    <source>
        <dbReference type="SAM" id="Phobius"/>
    </source>
</evidence>
<evidence type="ECO:0000313" key="2">
    <source>
        <dbReference type="EMBL" id="KAF6020879.1"/>
    </source>
</evidence>
<evidence type="ECO:0000313" key="3">
    <source>
        <dbReference type="Proteomes" id="UP000593567"/>
    </source>
</evidence>
<gene>
    <name evidence="2" type="ORF">EB796_020794</name>
</gene>
<dbReference type="Proteomes" id="UP000593567">
    <property type="component" value="Unassembled WGS sequence"/>
</dbReference>
<dbReference type="EMBL" id="VXIV02003141">
    <property type="protein sequence ID" value="KAF6020879.1"/>
    <property type="molecule type" value="Genomic_DNA"/>
</dbReference>
<keyword evidence="1" id="KW-0812">Transmembrane</keyword>
<keyword evidence="1" id="KW-0472">Membrane</keyword>
<protein>
    <submittedName>
        <fullName evidence="2">Uncharacterized protein</fullName>
    </submittedName>
</protein>
<keyword evidence="1" id="KW-1133">Transmembrane helix</keyword>
<proteinExistence type="predicted"/>
<keyword evidence="3" id="KW-1185">Reference proteome</keyword>
<sequence>MLRLTSQPSVAEEKLFSRVDFVLPSCMIISTWRCCRIICLYCIIFFVTAKHKTLKYNNCMMLVMSI</sequence>
<dbReference type="AlphaFoldDB" id="A0A7J7J3W2"/>
<comment type="caution">
    <text evidence="2">The sequence shown here is derived from an EMBL/GenBank/DDBJ whole genome shotgun (WGS) entry which is preliminary data.</text>
</comment>
<feature type="transmembrane region" description="Helical" evidence="1">
    <location>
        <begin position="22"/>
        <end position="47"/>
    </location>
</feature>